<dbReference type="Pfam" id="PF00202">
    <property type="entry name" value="Aminotran_3"/>
    <property type="match status" value="1"/>
</dbReference>
<comment type="similarity">
    <text evidence="2">Belongs to the class-III pyridoxal-phosphate-dependent aminotransferase family.</text>
</comment>
<reference evidence="6" key="1">
    <citation type="journal article" date="2023" name="G3 (Bethesda)">
        <title>Whole genome assemblies of Zophobas morio and Tenebrio molitor.</title>
        <authorList>
            <person name="Kaur S."/>
            <person name="Stinson S.A."/>
            <person name="diCenzo G.C."/>
        </authorList>
    </citation>
    <scope>NUCLEOTIDE SEQUENCE</scope>
    <source>
        <strain evidence="6">QUZm001</strain>
    </source>
</reference>
<evidence type="ECO:0000313" key="7">
    <source>
        <dbReference type="Proteomes" id="UP001168821"/>
    </source>
</evidence>
<dbReference type="AlphaFoldDB" id="A0AA38M4L9"/>
<protein>
    <recommendedName>
        <fullName evidence="8">4-aminobutyrate aminotransferase, mitochondrial</fullName>
    </recommendedName>
</protein>
<comment type="caution">
    <text evidence="6">The sequence shown here is derived from an EMBL/GenBank/DDBJ whole genome shotgun (WGS) entry which is preliminary data.</text>
</comment>
<evidence type="ECO:0000256" key="4">
    <source>
        <dbReference type="ARBA" id="ARBA00022679"/>
    </source>
</evidence>
<evidence type="ECO:0000256" key="1">
    <source>
        <dbReference type="ARBA" id="ARBA00001933"/>
    </source>
</evidence>
<dbReference type="GO" id="GO:0009450">
    <property type="term" value="P:gamma-aminobutyric acid catabolic process"/>
    <property type="evidence" value="ECO:0007669"/>
    <property type="project" value="TreeGrafter"/>
</dbReference>
<accession>A0AA38M4L9</accession>
<dbReference type="InterPro" id="IPR015422">
    <property type="entry name" value="PyrdxlP-dep_Trfase_small"/>
</dbReference>
<keyword evidence="5" id="KW-0663">Pyridoxal phosphate</keyword>
<organism evidence="6 7">
    <name type="scientific">Zophobas morio</name>
    <dbReference type="NCBI Taxonomy" id="2755281"/>
    <lineage>
        <taxon>Eukaryota</taxon>
        <taxon>Metazoa</taxon>
        <taxon>Ecdysozoa</taxon>
        <taxon>Arthropoda</taxon>
        <taxon>Hexapoda</taxon>
        <taxon>Insecta</taxon>
        <taxon>Pterygota</taxon>
        <taxon>Neoptera</taxon>
        <taxon>Endopterygota</taxon>
        <taxon>Coleoptera</taxon>
        <taxon>Polyphaga</taxon>
        <taxon>Cucujiformia</taxon>
        <taxon>Tenebrionidae</taxon>
        <taxon>Zophobas</taxon>
    </lineage>
</organism>
<dbReference type="InterPro" id="IPR015424">
    <property type="entry name" value="PyrdxlP-dep_Trfase"/>
</dbReference>
<dbReference type="SUPFAM" id="SSF53383">
    <property type="entry name" value="PLP-dependent transferases"/>
    <property type="match status" value="1"/>
</dbReference>
<dbReference type="GO" id="GO:0030170">
    <property type="term" value="F:pyridoxal phosphate binding"/>
    <property type="evidence" value="ECO:0007669"/>
    <property type="project" value="InterPro"/>
</dbReference>
<proteinExistence type="inferred from homology"/>
<dbReference type="Gene3D" id="3.40.640.10">
    <property type="entry name" value="Type I PLP-dependent aspartate aminotransferase-like (Major domain)"/>
    <property type="match status" value="1"/>
</dbReference>
<dbReference type="PANTHER" id="PTHR43206">
    <property type="entry name" value="AMINOTRANSFERASE"/>
    <property type="match status" value="1"/>
</dbReference>
<evidence type="ECO:0000256" key="3">
    <source>
        <dbReference type="ARBA" id="ARBA00022576"/>
    </source>
</evidence>
<sequence>MLETIIRVMREQDLLDNVQEAGARLKCGLFELEEEFSEIMNSVRGPGTFLAFNIVKPELRDTVLQKLLQKGVLCGGCGDLGIRFRPALIFQKHHAEIVLDKLREVLNELNC</sequence>
<keyword evidence="4" id="KW-0808">Transferase</keyword>
<evidence type="ECO:0008006" key="8">
    <source>
        <dbReference type="Google" id="ProtNLM"/>
    </source>
</evidence>
<gene>
    <name evidence="6" type="ORF">Zmor_025487</name>
</gene>
<dbReference type="EMBL" id="JALNTZ010000008">
    <property type="protein sequence ID" value="KAJ3642729.1"/>
    <property type="molecule type" value="Genomic_DNA"/>
</dbReference>
<dbReference type="InterPro" id="IPR015421">
    <property type="entry name" value="PyrdxlP-dep_Trfase_major"/>
</dbReference>
<keyword evidence="3" id="KW-0032">Aminotransferase</keyword>
<evidence type="ECO:0000256" key="5">
    <source>
        <dbReference type="ARBA" id="ARBA00022898"/>
    </source>
</evidence>
<keyword evidence="7" id="KW-1185">Reference proteome</keyword>
<comment type="cofactor">
    <cofactor evidence="1">
        <name>pyridoxal 5'-phosphate</name>
        <dbReference type="ChEBI" id="CHEBI:597326"/>
    </cofactor>
</comment>
<name>A0AA38M4L9_9CUCU</name>
<dbReference type="GO" id="GO:0005739">
    <property type="term" value="C:mitochondrion"/>
    <property type="evidence" value="ECO:0007669"/>
    <property type="project" value="TreeGrafter"/>
</dbReference>
<dbReference type="InterPro" id="IPR005814">
    <property type="entry name" value="Aminotrans_3"/>
</dbReference>
<evidence type="ECO:0000256" key="2">
    <source>
        <dbReference type="ARBA" id="ARBA00008954"/>
    </source>
</evidence>
<dbReference type="Gene3D" id="3.90.1150.10">
    <property type="entry name" value="Aspartate Aminotransferase, domain 1"/>
    <property type="match status" value="1"/>
</dbReference>
<evidence type="ECO:0000313" key="6">
    <source>
        <dbReference type="EMBL" id="KAJ3642729.1"/>
    </source>
</evidence>
<dbReference type="PANTHER" id="PTHR43206:SF1">
    <property type="entry name" value="4-AMINOBUTYRATE AMINOTRANSFERASE, MITOCHONDRIAL"/>
    <property type="match status" value="1"/>
</dbReference>
<dbReference type="Proteomes" id="UP001168821">
    <property type="component" value="Unassembled WGS sequence"/>
</dbReference>
<dbReference type="GO" id="GO:0008483">
    <property type="term" value="F:transaminase activity"/>
    <property type="evidence" value="ECO:0007669"/>
    <property type="project" value="UniProtKB-KW"/>
</dbReference>